<dbReference type="AlphaFoldDB" id="A0A371FGV3"/>
<dbReference type="PANTHER" id="PTHR24559">
    <property type="entry name" value="TRANSPOSON TY3-I GAG-POL POLYPROTEIN"/>
    <property type="match status" value="1"/>
</dbReference>
<protein>
    <recommendedName>
        <fullName evidence="3">Reverse transcriptase domain-containing protein</fullName>
    </recommendedName>
</protein>
<evidence type="ECO:0000313" key="1">
    <source>
        <dbReference type="EMBL" id="RDX77516.1"/>
    </source>
</evidence>
<name>A0A371FGV3_MUCPR</name>
<dbReference type="InterPro" id="IPR043502">
    <property type="entry name" value="DNA/RNA_pol_sf"/>
</dbReference>
<proteinExistence type="predicted"/>
<organism evidence="1 2">
    <name type="scientific">Mucuna pruriens</name>
    <name type="common">Velvet bean</name>
    <name type="synonym">Dolichos pruriens</name>
    <dbReference type="NCBI Taxonomy" id="157652"/>
    <lineage>
        <taxon>Eukaryota</taxon>
        <taxon>Viridiplantae</taxon>
        <taxon>Streptophyta</taxon>
        <taxon>Embryophyta</taxon>
        <taxon>Tracheophyta</taxon>
        <taxon>Spermatophyta</taxon>
        <taxon>Magnoliopsida</taxon>
        <taxon>eudicotyledons</taxon>
        <taxon>Gunneridae</taxon>
        <taxon>Pentapetalae</taxon>
        <taxon>rosids</taxon>
        <taxon>fabids</taxon>
        <taxon>Fabales</taxon>
        <taxon>Fabaceae</taxon>
        <taxon>Papilionoideae</taxon>
        <taxon>50 kb inversion clade</taxon>
        <taxon>NPAAA clade</taxon>
        <taxon>indigoferoid/millettioid clade</taxon>
        <taxon>Phaseoleae</taxon>
        <taxon>Mucuna</taxon>
    </lineage>
</organism>
<reference evidence="1" key="1">
    <citation type="submission" date="2018-05" db="EMBL/GenBank/DDBJ databases">
        <title>Draft genome of Mucuna pruriens seed.</title>
        <authorList>
            <person name="Nnadi N.E."/>
            <person name="Vos R."/>
            <person name="Hasami M.H."/>
            <person name="Devisetty U.K."/>
            <person name="Aguiy J.C."/>
        </authorList>
    </citation>
    <scope>NUCLEOTIDE SEQUENCE [LARGE SCALE GENOMIC DNA]</scope>
    <source>
        <strain evidence="1">JCA_2017</strain>
    </source>
</reference>
<dbReference type="InterPro" id="IPR053134">
    <property type="entry name" value="RNA-dir_DNA_polymerase"/>
</dbReference>
<feature type="non-terminal residue" evidence="1">
    <location>
        <position position="1"/>
    </location>
</feature>
<dbReference type="EMBL" id="QJKJ01009149">
    <property type="protein sequence ID" value="RDX77516.1"/>
    <property type="molecule type" value="Genomic_DNA"/>
</dbReference>
<dbReference type="SUPFAM" id="SSF56672">
    <property type="entry name" value="DNA/RNA polymerases"/>
    <property type="match status" value="1"/>
</dbReference>
<dbReference type="Gene3D" id="3.10.10.10">
    <property type="entry name" value="HIV Type 1 Reverse Transcriptase, subunit A, domain 1"/>
    <property type="match status" value="1"/>
</dbReference>
<keyword evidence="2" id="KW-1185">Reference proteome</keyword>
<dbReference type="OrthoDB" id="1305764at2759"/>
<accession>A0A371FGV3</accession>
<evidence type="ECO:0000313" key="2">
    <source>
        <dbReference type="Proteomes" id="UP000257109"/>
    </source>
</evidence>
<gene>
    <name evidence="1" type="ORF">CR513_42349</name>
</gene>
<dbReference type="PANTHER" id="PTHR24559:SF444">
    <property type="entry name" value="REVERSE TRANSCRIPTASE DOMAIN-CONTAINING PROTEIN"/>
    <property type="match status" value="1"/>
</dbReference>
<sequence>MVKKEVMKLLVVVPKKSGIIVVINQNNELVPTRVQNNWRVCIDYRKLNQATRTDHFLLPSIEQVLESLIHIAPIDQHKMTITCPFGTFSYTRMPFGLCNTLSNF</sequence>
<comment type="caution">
    <text evidence="1">The sequence shown here is derived from an EMBL/GenBank/DDBJ whole genome shotgun (WGS) entry which is preliminary data.</text>
</comment>
<dbReference type="Proteomes" id="UP000257109">
    <property type="component" value="Unassembled WGS sequence"/>
</dbReference>
<evidence type="ECO:0008006" key="3">
    <source>
        <dbReference type="Google" id="ProtNLM"/>
    </source>
</evidence>